<dbReference type="CDD" id="cd00009">
    <property type="entry name" value="AAA"/>
    <property type="match status" value="1"/>
</dbReference>
<dbReference type="PRINTS" id="PR00819">
    <property type="entry name" value="CBXCFQXSUPER"/>
</dbReference>
<reference evidence="7" key="1">
    <citation type="journal article" date="2019" name="Int. J. Syst. Evol. Microbiol.">
        <title>The Global Catalogue of Microorganisms (GCM) 10K type strain sequencing project: providing services to taxonomists for standard genome sequencing and annotation.</title>
        <authorList>
            <consortium name="The Broad Institute Genomics Platform"/>
            <consortium name="The Broad Institute Genome Sequencing Center for Infectious Disease"/>
            <person name="Wu L."/>
            <person name="Ma J."/>
        </authorList>
    </citation>
    <scope>NUCLEOTIDE SEQUENCE [LARGE SCALE GENOMIC DNA]</scope>
    <source>
        <strain evidence="7">CCUG 52478</strain>
    </source>
</reference>
<dbReference type="InterPro" id="IPR003959">
    <property type="entry name" value="ATPase_AAA_core"/>
</dbReference>
<keyword evidence="2" id="KW-0547">Nucleotide-binding</keyword>
<comment type="similarity">
    <text evidence="1">Belongs to the CbxX/CfxQ family.</text>
</comment>
<proteinExistence type="inferred from homology"/>
<evidence type="ECO:0000256" key="3">
    <source>
        <dbReference type="ARBA" id="ARBA00022840"/>
    </source>
</evidence>
<evidence type="ECO:0000313" key="6">
    <source>
        <dbReference type="EMBL" id="MFD1247591.1"/>
    </source>
</evidence>
<dbReference type="SMART" id="SM00382">
    <property type="entry name" value="AAA"/>
    <property type="match status" value="1"/>
</dbReference>
<keyword evidence="3" id="KW-0067">ATP-binding</keyword>
<dbReference type="PANTHER" id="PTHR43392">
    <property type="entry name" value="AAA-TYPE ATPASE FAMILY PROTEIN / ANKYRIN REPEAT FAMILY PROTEIN"/>
    <property type="match status" value="1"/>
</dbReference>
<dbReference type="PANTHER" id="PTHR43392:SF2">
    <property type="entry name" value="AAA-TYPE ATPASE FAMILY PROTEIN _ ANKYRIN REPEAT FAMILY PROTEIN"/>
    <property type="match status" value="1"/>
</dbReference>
<organism evidence="6 7">
    <name type="scientific">Nocardioides ginsengisoli</name>
    <dbReference type="NCBI Taxonomy" id="363868"/>
    <lineage>
        <taxon>Bacteria</taxon>
        <taxon>Bacillati</taxon>
        <taxon>Actinomycetota</taxon>
        <taxon>Actinomycetes</taxon>
        <taxon>Propionibacteriales</taxon>
        <taxon>Nocardioidaceae</taxon>
        <taxon>Nocardioides</taxon>
    </lineage>
</organism>
<gene>
    <name evidence="6" type="ORF">ACFQ3F_07310</name>
</gene>
<evidence type="ECO:0000256" key="4">
    <source>
        <dbReference type="SAM" id="MobiDB-lite"/>
    </source>
</evidence>
<dbReference type="Proteomes" id="UP001597229">
    <property type="component" value="Unassembled WGS sequence"/>
</dbReference>
<keyword evidence="7" id="KW-1185">Reference proteome</keyword>
<feature type="domain" description="AAA+ ATPase" evidence="5">
    <location>
        <begin position="257"/>
        <end position="392"/>
    </location>
</feature>
<dbReference type="Gene3D" id="1.10.8.60">
    <property type="match status" value="1"/>
</dbReference>
<dbReference type="InterPro" id="IPR041627">
    <property type="entry name" value="AAA_lid_6"/>
</dbReference>
<dbReference type="Pfam" id="PF17866">
    <property type="entry name" value="AAA_lid_6"/>
    <property type="match status" value="1"/>
</dbReference>
<evidence type="ECO:0000259" key="5">
    <source>
        <dbReference type="SMART" id="SM00382"/>
    </source>
</evidence>
<evidence type="ECO:0000313" key="7">
    <source>
        <dbReference type="Proteomes" id="UP001597229"/>
    </source>
</evidence>
<dbReference type="EMBL" id="JBHTLX010000008">
    <property type="protein sequence ID" value="MFD1247591.1"/>
    <property type="molecule type" value="Genomic_DNA"/>
</dbReference>
<dbReference type="InterPro" id="IPR003593">
    <property type="entry name" value="AAA+_ATPase"/>
</dbReference>
<feature type="region of interest" description="Disordered" evidence="4">
    <location>
        <begin position="172"/>
        <end position="209"/>
    </location>
</feature>
<accession>A0ABW3VX14</accession>
<comment type="caution">
    <text evidence="6">The sequence shown here is derived from an EMBL/GenBank/DDBJ whole genome shotgun (WGS) entry which is preliminary data.</text>
</comment>
<evidence type="ECO:0000256" key="2">
    <source>
        <dbReference type="ARBA" id="ARBA00022741"/>
    </source>
</evidence>
<dbReference type="InterPro" id="IPR027417">
    <property type="entry name" value="P-loop_NTPase"/>
</dbReference>
<name>A0ABW3VX14_9ACTN</name>
<dbReference type="InterPro" id="IPR050773">
    <property type="entry name" value="CbxX/CfxQ_RuBisCO_ESX"/>
</dbReference>
<sequence length="495" mass="52164">MTLAEALDELVATARAAGLDEAAARAEGEAVAATVSERSRGAFISWCEQTGRARSAEEHMLAAKRGNRFRAGPTPLMSALLLAKSPASADYAGALTDVALAGSQLGEPGPDAVGAATTVTTAQLGGTSLTPSAEAPGAFDLPARQPVPGLGDQMLDQVRRVGEQVRRQLGALNTAAPAPDVPATPAADDVQTQAAEPPTPVAEEPKPEEPVKTVEELLAELDALTGLENVKGEIHRQAAVLRVEGLRKKAGLESPTITRHLVFNGNPGTGKTTVARLVAGIYRALGLLTKGQLVEVDRSELVAGYLGQTAAKTAEVVASAEGGVLFIDEAYSLSGDQYGKEAIDTLVKEMEDKRDDLVVIVAGYPLPMAVFISENPGLESRFRTTIDFADYTDDELAEIFASMVGAADYDAGEPVLARLREILAATQRGPSFGNARFVRNLMEAAIGRHAWRLRDIAEPTLEQLRTLLPEDLATAPPAEVVDPFPEPADLPEEES</sequence>
<dbReference type="Pfam" id="PF00004">
    <property type="entry name" value="AAA"/>
    <property type="match status" value="1"/>
</dbReference>
<dbReference type="Gene3D" id="3.40.50.300">
    <property type="entry name" value="P-loop containing nucleotide triphosphate hydrolases"/>
    <property type="match status" value="1"/>
</dbReference>
<dbReference type="InterPro" id="IPR000641">
    <property type="entry name" value="CbxX/CfxQ"/>
</dbReference>
<feature type="compositionally biased region" description="Low complexity" evidence="4">
    <location>
        <begin position="174"/>
        <end position="196"/>
    </location>
</feature>
<protein>
    <submittedName>
        <fullName evidence="6">AAA family ATPase</fullName>
    </submittedName>
</protein>
<evidence type="ECO:0000256" key="1">
    <source>
        <dbReference type="ARBA" id="ARBA00010378"/>
    </source>
</evidence>
<dbReference type="RefSeq" id="WP_367920849.1">
    <property type="nucleotide sequence ID" value="NZ_BAABAC010000037.1"/>
</dbReference>
<dbReference type="SUPFAM" id="SSF52540">
    <property type="entry name" value="P-loop containing nucleoside triphosphate hydrolases"/>
    <property type="match status" value="1"/>
</dbReference>
<feature type="region of interest" description="Disordered" evidence="4">
    <location>
        <begin position="474"/>
        <end position="495"/>
    </location>
</feature>